<accession>A0A6A6D8R0</accession>
<proteinExistence type="predicted"/>
<evidence type="ECO:0000313" key="1">
    <source>
        <dbReference type="EMBL" id="KAF2174599.1"/>
    </source>
</evidence>
<organism evidence="1 2">
    <name type="scientific">Zopfia rhizophila CBS 207.26</name>
    <dbReference type="NCBI Taxonomy" id="1314779"/>
    <lineage>
        <taxon>Eukaryota</taxon>
        <taxon>Fungi</taxon>
        <taxon>Dikarya</taxon>
        <taxon>Ascomycota</taxon>
        <taxon>Pezizomycotina</taxon>
        <taxon>Dothideomycetes</taxon>
        <taxon>Dothideomycetes incertae sedis</taxon>
        <taxon>Zopfiaceae</taxon>
        <taxon>Zopfia</taxon>
    </lineage>
</organism>
<evidence type="ECO:0000313" key="2">
    <source>
        <dbReference type="Proteomes" id="UP000800200"/>
    </source>
</evidence>
<gene>
    <name evidence="1" type="ORF">K469DRAFT_681073</name>
</gene>
<reference evidence="1" key="1">
    <citation type="journal article" date="2020" name="Stud. Mycol.">
        <title>101 Dothideomycetes genomes: a test case for predicting lifestyles and emergence of pathogens.</title>
        <authorList>
            <person name="Haridas S."/>
            <person name="Albert R."/>
            <person name="Binder M."/>
            <person name="Bloem J."/>
            <person name="Labutti K."/>
            <person name="Salamov A."/>
            <person name="Andreopoulos B."/>
            <person name="Baker S."/>
            <person name="Barry K."/>
            <person name="Bills G."/>
            <person name="Bluhm B."/>
            <person name="Cannon C."/>
            <person name="Castanera R."/>
            <person name="Culley D."/>
            <person name="Daum C."/>
            <person name="Ezra D."/>
            <person name="Gonzalez J."/>
            <person name="Henrissat B."/>
            <person name="Kuo A."/>
            <person name="Liang C."/>
            <person name="Lipzen A."/>
            <person name="Lutzoni F."/>
            <person name="Magnuson J."/>
            <person name="Mondo S."/>
            <person name="Nolan M."/>
            <person name="Ohm R."/>
            <person name="Pangilinan J."/>
            <person name="Park H.-J."/>
            <person name="Ramirez L."/>
            <person name="Alfaro M."/>
            <person name="Sun H."/>
            <person name="Tritt A."/>
            <person name="Yoshinaga Y."/>
            <person name="Zwiers L.-H."/>
            <person name="Turgeon B."/>
            <person name="Goodwin S."/>
            <person name="Spatafora J."/>
            <person name="Crous P."/>
            <person name="Grigoriev I."/>
        </authorList>
    </citation>
    <scope>NUCLEOTIDE SEQUENCE</scope>
    <source>
        <strain evidence="1">CBS 207.26</strain>
    </source>
</reference>
<protein>
    <submittedName>
        <fullName evidence="1">Uncharacterized protein</fullName>
    </submittedName>
</protein>
<dbReference type="AlphaFoldDB" id="A0A6A6D8R0"/>
<name>A0A6A6D8R0_9PEZI</name>
<keyword evidence="2" id="KW-1185">Reference proteome</keyword>
<dbReference type="Proteomes" id="UP000800200">
    <property type="component" value="Unassembled WGS sequence"/>
</dbReference>
<dbReference type="EMBL" id="ML994816">
    <property type="protein sequence ID" value="KAF2174599.1"/>
    <property type="molecule type" value="Genomic_DNA"/>
</dbReference>
<sequence length="63" mass="7156">MRWDVQSHLALAWISGSLPLEVPHGEATLHKFARDSAHKAYDDFRASEGGSKARIRLFYESLE</sequence>